<accession>A0A3D8PYN3</accession>
<evidence type="ECO:0000259" key="9">
    <source>
        <dbReference type="Pfam" id="PF13614"/>
    </source>
</evidence>
<name>A0A3D8PYN3_9BACI</name>
<dbReference type="GO" id="GO:0004715">
    <property type="term" value="F:non-membrane spanning protein tyrosine kinase activity"/>
    <property type="evidence" value="ECO:0007669"/>
    <property type="project" value="UniProtKB-EC"/>
</dbReference>
<dbReference type="InterPro" id="IPR050445">
    <property type="entry name" value="Bact_polysacc_biosynth/exp"/>
</dbReference>
<reference evidence="11" key="1">
    <citation type="submission" date="2017-11" db="EMBL/GenBank/DDBJ databases">
        <authorList>
            <person name="Zhu W."/>
        </authorList>
    </citation>
    <scope>NUCLEOTIDE SEQUENCE [LARGE SCALE GENOMIC DNA]</scope>
    <source>
        <strain evidence="11">CAU 1051</strain>
    </source>
</reference>
<evidence type="ECO:0000256" key="4">
    <source>
        <dbReference type="ARBA" id="ARBA00022741"/>
    </source>
</evidence>
<evidence type="ECO:0000256" key="2">
    <source>
        <dbReference type="ARBA" id="ARBA00011903"/>
    </source>
</evidence>
<keyword evidence="3" id="KW-0808">Transferase</keyword>
<dbReference type="Proteomes" id="UP000256520">
    <property type="component" value="Unassembled WGS sequence"/>
</dbReference>
<keyword evidence="7" id="KW-0829">Tyrosine-protein kinase</keyword>
<dbReference type="InterPro" id="IPR005702">
    <property type="entry name" value="Wzc-like_C"/>
</dbReference>
<keyword evidence="11" id="KW-1185">Reference proteome</keyword>
<sequence length="218" mass="23791">MIFSKRKSVDNRKAHLITYSNADSLISDQFRTIRTNIKFLMDEKKNSVFLITSPGIGEGKSTTAANLAVSIAQQKDKVLLIDANLREPIIQDIFKISNETGLTNVLEGSTLLKQAISRTDIKNLDVLTSGSSVLNPTEILGGDAMMNLLNEASAQYNVVLIDSPTILSSTETRVIANQCEGVVLVLEHGKTEIETAIESKRILELAHANLLGVIINDK</sequence>
<dbReference type="OrthoDB" id="9794577at2"/>
<dbReference type="Gene3D" id="3.40.50.300">
    <property type="entry name" value="P-loop containing nucleotide triphosphate hydrolases"/>
    <property type="match status" value="1"/>
</dbReference>
<evidence type="ECO:0000256" key="3">
    <source>
        <dbReference type="ARBA" id="ARBA00022679"/>
    </source>
</evidence>
<dbReference type="CDD" id="cd05387">
    <property type="entry name" value="BY-kinase"/>
    <property type="match status" value="1"/>
</dbReference>
<evidence type="ECO:0000256" key="7">
    <source>
        <dbReference type="ARBA" id="ARBA00023137"/>
    </source>
</evidence>
<dbReference type="SUPFAM" id="SSF52540">
    <property type="entry name" value="P-loop containing nucleoside triphosphate hydrolases"/>
    <property type="match status" value="1"/>
</dbReference>
<keyword evidence="4" id="KW-0547">Nucleotide-binding</keyword>
<comment type="catalytic activity">
    <reaction evidence="8">
        <text>L-tyrosyl-[protein] + ATP = O-phospho-L-tyrosyl-[protein] + ADP + H(+)</text>
        <dbReference type="Rhea" id="RHEA:10596"/>
        <dbReference type="Rhea" id="RHEA-COMP:10136"/>
        <dbReference type="Rhea" id="RHEA-COMP:20101"/>
        <dbReference type="ChEBI" id="CHEBI:15378"/>
        <dbReference type="ChEBI" id="CHEBI:30616"/>
        <dbReference type="ChEBI" id="CHEBI:46858"/>
        <dbReference type="ChEBI" id="CHEBI:61978"/>
        <dbReference type="ChEBI" id="CHEBI:456216"/>
        <dbReference type="EC" id="2.7.10.2"/>
    </reaction>
</comment>
<gene>
    <name evidence="10" type="ORF">CWR45_03945</name>
</gene>
<comment type="caution">
    <text evidence="10">The sequence shown here is derived from an EMBL/GenBank/DDBJ whole genome shotgun (WGS) entry which is preliminary data.</text>
</comment>
<evidence type="ECO:0000256" key="5">
    <source>
        <dbReference type="ARBA" id="ARBA00022777"/>
    </source>
</evidence>
<evidence type="ECO:0000313" key="10">
    <source>
        <dbReference type="EMBL" id="RDW20398.1"/>
    </source>
</evidence>
<keyword evidence="6" id="KW-0067">ATP-binding</keyword>
<dbReference type="EC" id="2.7.10.2" evidence="2"/>
<proteinExistence type="inferred from homology"/>
<dbReference type="RefSeq" id="WP_115748511.1">
    <property type="nucleotide sequence ID" value="NZ_PIOD01000005.1"/>
</dbReference>
<dbReference type="EMBL" id="PIOD01000005">
    <property type="protein sequence ID" value="RDW20398.1"/>
    <property type="molecule type" value="Genomic_DNA"/>
</dbReference>
<dbReference type="InterPro" id="IPR025669">
    <property type="entry name" value="AAA_dom"/>
</dbReference>
<evidence type="ECO:0000256" key="1">
    <source>
        <dbReference type="ARBA" id="ARBA00007316"/>
    </source>
</evidence>
<feature type="domain" description="AAA" evidence="9">
    <location>
        <begin position="57"/>
        <end position="173"/>
    </location>
</feature>
<dbReference type="NCBIfam" id="TIGR01007">
    <property type="entry name" value="eps_fam"/>
    <property type="match status" value="1"/>
</dbReference>
<dbReference type="GO" id="GO:0005886">
    <property type="term" value="C:plasma membrane"/>
    <property type="evidence" value="ECO:0007669"/>
    <property type="project" value="TreeGrafter"/>
</dbReference>
<dbReference type="Pfam" id="PF13614">
    <property type="entry name" value="AAA_31"/>
    <property type="match status" value="1"/>
</dbReference>
<evidence type="ECO:0000313" key="11">
    <source>
        <dbReference type="Proteomes" id="UP000256520"/>
    </source>
</evidence>
<evidence type="ECO:0000256" key="6">
    <source>
        <dbReference type="ARBA" id="ARBA00022840"/>
    </source>
</evidence>
<evidence type="ECO:0000256" key="8">
    <source>
        <dbReference type="ARBA" id="ARBA00051245"/>
    </source>
</evidence>
<dbReference type="AlphaFoldDB" id="A0A3D8PYN3"/>
<dbReference type="GO" id="GO:0005524">
    <property type="term" value="F:ATP binding"/>
    <property type="evidence" value="ECO:0007669"/>
    <property type="project" value="UniProtKB-KW"/>
</dbReference>
<organism evidence="10 11">
    <name type="scientific">Oceanobacillus chungangensis</name>
    <dbReference type="NCBI Taxonomy" id="1229152"/>
    <lineage>
        <taxon>Bacteria</taxon>
        <taxon>Bacillati</taxon>
        <taxon>Bacillota</taxon>
        <taxon>Bacilli</taxon>
        <taxon>Bacillales</taxon>
        <taxon>Bacillaceae</taxon>
        <taxon>Oceanobacillus</taxon>
    </lineage>
</organism>
<dbReference type="PANTHER" id="PTHR32309">
    <property type="entry name" value="TYROSINE-PROTEIN KINASE"/>
    <property type="match status" value="1"/>
</dbReference>
<dbReference type="InterPro" id="IPR027417">
    <property type="entry name" value="P-loop_NTPase"/>
</dbReference>
<dbReference type="PANTHER" id="PTHR32309:SF13">
    <property type="entry name" value="FERRIC ENTEROBACTIN TRANSPORT PROTEIN FEPE"/>
    <property type="match status" value="1"/>
</dbReference>
<comment type="similarity">
    <text evidence="1">Belongs to the CpsD/CapB family.</text>
</comment>
<protein>
    <recommendedName>
        <fullName evidence="2">non-specific protein-tyrosine kinase</fullName>
        <ecNumber evidence="2">2.7.10.2</ecNumber>
    </recommendedName>
</protein>
<keyword evidence="5 10" id="KW-0418">Kinase</keyword>